<comment type="caution">
    <text evidence="2">The sequence shown here is derived from an EMBL/GenBank/DDBJ whole genome shotgun (WGS) entry which is preliminary data.</text>
</comment>
<protein>
    <recommendedName>
        <fullName evidence="1">Putative regulatory protein FmdB zinc ribbon domain-containing protein</fullName>
    </recommendedName>
</protein>
<evidence type="ECO:0000313" key="3">
    <source>
        <dbReference type="Proteomes" id="UP000557717"/>
    </source>
</evidence>
<proteinExistence type="predicted"/>
<dbReference type="InterPro" id="IPR013429">
    <property type="entry name" value="Regulatory_FmdB_Zinc_ribbon"/>
</dbReference>
<dbReference type="Proteomes" id="UP000557717">
    <property type="component" value="Unassembled WGS sequence"/>
</dbReference>
<evidence type="ECO:0000313" key="2">
    <source>
        <dbReference type="EMBL" id="MBB5351232.1"/>
    </source>
</evidence>
<organism evidence="2 3">
    <name type="scientific">Haloferula luteola</name>
    <dbReference type="NCBI Taxonomy" id="595692"/>
    <lineage>
        <taxon>Bacteria</taxon>
        <taxon>Pseudomonadati</taxon>
        <taxon>Verrucomicrobiota</taxon>
        <taxon>Verrucomicrobiia</taxon>
        <taxon>Verrucomicrobiales</taxon>
        <taxon>Verrucomicrobiaceae</taxon>
        <taxon>Haloferula</taxon>
    </lineage>
</organism>
<dbReference type="SMART" id="SM00834">
    <property type="entry name" value="CxxC_CXXC_SSSS"/>
    <property type="match status" value="1"/>
</dbReference>
<dbReference type="AlphaFoldDB" id="A0A840UZN7"/>
<keyword evidence="3" id="KW-1185">Reference proteome</keyword>
<reference evidence="2 3" key="1">
    <citation type="submission" date="2020-08" db="EMBL/GenBank/DDBJ databases">
        <title>Genomic Encyclopedia of Type Strains, Phase IV (KMG-IV): sequencing the most valuable type-strain genomes for metagenomic binning, comparative biology and taxonomic classification.</title>
        <authorList>
            <person name="Goeker M."/>
        </authorList>
    </citation>
    <scope>NUCLEOTIDE SEQUENCE [LARGE SCALE GENOMIC DNA]</scope>
    <source>
        <strain evidence="2 3">YC6886</strain>
    </source>
</reference>
<gene>
    <name evidence="2" type="ORF">HNR46_001466</name>
</gene>
<dbReference type="EMBL" id="JACHFD010000005">
    <property type="protein sequence ID" value="MBB5351232.1"/>
    <property type="molecule type" value="Genomic_DNA"/>
</dbReference>
<accession>A0A840UZN7</accession>
<dbReference type="RefSeq" id="WP_184017218.1">
    <property type="nucleotide sequence ID" value="NZ_JACHFD010000005.1"/>
</dbReference>
<sequence length="86" mass="9862">MPIYEYVSENPEDPERSCRICRKGFELRRPIDRAPLEKCLACRNPVRKVISRVNTPKIAKPLSVSDAKAAGFTILEKRDQGVYEKL</sequence>
<evidence type="ECO:0000259" key="1">
    <source>
        <dbReference type="SMART" id="SM00834"/>
    </source>
</evidence>
<feature type="domain" description="Putative regulatory protein FmdB zinc ribbon" evidence="1">
    <location>
        <begin position="1"/>
        <end position="51"/>
    </location>
</feature>
<name>A0A840UZN7_9BACT</name>